<dbReference type="Gene3D" id="1.25.40.10">
    <property type="entry name" value="Tetratricopeptide repeat domain"/>
    <property type="match status" value="1"/>
</dbReference>
<dbReference type="EMBL" id="VOQR01000001">
    <property type="protein sequence ID" value="TXC72833.1"/>
    <property type="molecule type" value="Genomic_DNA"/>
</dbReference>
<protein>
    <submittedName>
        <fullName evidence="1">Tetratricopeptide repeat protein</fullName>
    </submittedName>
</protein>
<gene>
    <name evidence="1" type="ORF">FSB78_08300</name>
</gene>
<keyword evidence="2" id="KW-1185">Reference proteome</keyword>
<dbReference type="AlphaFoldDB" id="A0A5C6UJ18"/>
<sequence>MLAPTPAWADPGDLSAYVKARAADADGAVDLAAANYARALAAAPSNPGIAIRAYREALEAGDVALATRAATALDTAGVAPSDAALLPLAVAARRGDAKAADAAIARLATGPLAVLVPALTGWTVFVRGGDPAAALGAAPKDLVATRFATETRALLLIARGRYDAGIAALSPDLRMPNDLRVAAAQLLFGQRQDAAARTLLDGRDPTFVALREGAPAKPTLGFGVSRLLVRVASDLAGGTPTPLSIALTQAALTADPSCDRARILLADALGKGGAVARALAVLDGVDPDSPFAGAAAAERVVVLTTAGRDADALAVAAARADRAEADAYDWQRYADLLVNSDRAADAVPYYRRVIDTGEQGDGWAAWLQYGGALDQAGRWPEAREALAKAVARGPNEPIALNYLGFARVEHGEDVAGSTRLLAHAATLDPDNASITDSLGWAYHLGGNTVRALPLLERAAIAEPTNTEIGEHLGDAYWTLGRRYEARYAWRAAQVTATGDGVTRLATKIADGLPTGVRR</sequence>
<proteinExistence type="predicted"/>
<comment type="caution">
    <text evidence="1">The sequence shown here is derived from an EMBL/GenBank/DDBJ whole genome shotgun (WGS) entry which is preliminary data.</text>
</comment>
<accession>A0A5C6UJ18</accession>
<evidence type="ECO:0000313" key="1">
    <source>
        <dbReference type="EMBL" id="TXC72833.1"/>
    </source>
</evidence>
<evidence type="ECO:0000313" key="2">
    <source>
        <dbReference type="Proteomes" id="UP000321250"/>
    </source>
</evidence>
<dbReference type="Proteomes" id="UP000321250">
    <property type="component" value="Unassembled WGS sequence"/>
</dbReference>
<dbReference type="OrthoDB" id="9766710at2"/>
<dbReference type="Pfam" id="PF13432">
    <property type="entry name" value="TPR_16"/>
    <property type="match status" value="2"/>
</dbReference>
<organism evidence="1 2">
    <name type="scientific">Sphingomonas ginsenosidivorax</name>
    <dbReference type="NCBI Taxonomy" id="862135"/>
    <lineage>
        <taxon>Bacteria</taxon>
        <taxon>Pseudomonadati</taxon>
        <taxon>Pseudomonadota</taxon>
        <taxon>Alphaproteobacteria</taxon>
        <taxon>Sphingomonadales</taxon>
        <taxon>Sphingomonadaceae</taxon>
        <taxon>Sphingomonas</taxon>
    </lineage>
</organism>
<name>A0A5C6UJ18_9SPHN</name>
<dbReference type="SUPFAM" id="SSF48452">
    <property type="entry name" value="TPR-like"/>
    <property type="match status" value="1"/>
</dbReference>
<dbReference type="InterPro" id="IPR011990">
    <property type="entry name" value="TPR-like_helical_dom_sf"/>
</dbReference>
<reference evidence="1 2" key="1">
    <citation type="journal article" date="2013" name="Antonie Van Leeuwenhoek">
        <title>Sphingomonas ginsenosidivorax sp. nov., with the ability to transform ginsenosides.</title>
        <authorList>
            <person name="Jin X.F."/>
            <person name="Kim J.K."/>
            <person name="Liu Q.M."/>
            <person name="Kang M.S."/>
            <person name="He D."/>
            <person name="Jin F.X."/>
            <person name="Kim S.C."/>
            <person name="Im W.T."/>
        </authorList>
    </citation>
    <scope>NUCLEOTIDE SEQUENCE [LARGE SCALE GENOMIC DNA]</scope>
    <source>
        <strain evidence="1 2">KHI67</strain>
    </source>
</reference>